<keyword evidence="4" id="KW-1185">Reference proteome</keyword>
<organism evidence="3">
    <name type="scientific">Medioppia subpectinata</name>
    <dbReference type="NCBI Taxonomy" id="1979941"/>
    <lineage>
        <taxon>Eukaryota</taxon>
        <taxon>Metazoa</taxon>
        <taxon>Ecdysozoa</taxon>
        <taxon>Arthropoda</taxon>
        <taxon>Chelicerata</taxon>
        <taxon>Arachnida</taxon>
        <taxon>Acari</taxon>
        <taxon>Acariformes</taxon>
        <taxon>Sarcoptiformes</taxon>
        <taxon>Oribatida</taxon>
        <taxon>Brachypylina</taxon>
        <taxon>Oppioidea</taxon>
        <taxon>Oppiidae</taxon>
        <taxon>Medioppia</taxon>
    </lineage>
</organism>
<gene>
    <name evidence="3" type="ORF">OSB1V03_LOCUS17127</name>
</gene>
<dbReference type="Pfam" id="PF25037">
    <property type="entry name" value="VPS13_C"/>
    <property type="match status" value="1"/>
</dbReference>
<sequence length="709" mass="78625">INDYFDGAAPAMIVNALNVPILFGQKRVTVWASKTGQQRYVHTLPANHSVHYTWDFPSGDRTLIWKYEYSMSAPEVEEQSIDLKCDGLVDVNGVFVVSFLEGKQRAGEITKPKINVEVIMKGIGLSIVNNDSKKDILYIAITSSVLWEFKATDSKRYKALPVKSIDAIESSYQSVLLNKKVGQNVDVVDNEFMRIDFTDSEAPKQISPKNGQLRRLANRGIWVSLALSEHIVQFHMKVNRLQIDNQMPDHIFEIVMCPIAPPKTIAVEHLPKSFIELSTIIQRQATMNRFKYNTILIQEFLIQIDRGLLSAIQELTEVAVKKEENTKLIAKDVRDILLKNTITESLLSSRKSYYDYIHFSPLKVHLSFSMAGASGGQLPLGLDFFVRSAGVTLTEFNDVIFKLDYFERKSLLLENSELISIVTNHYTTQVLKQFYVLVLGLDLIGNPMKLVLGLKEGVGDFFYEPFQGIIQGPGEFAEGLSIGVKSLASNVVGGAAGALGSITNTLGEGVSALTMDDKFKRERRSRLNRKVGFAEGGKNLLKGVFSGVTGVITQPIQGAREDGFEGLFKGVGKGVVGIVAQPATGVIDFASGSLQSVKRAVDPKQEAKTMRPSRYIGSDGKVVPYNRHFATGSTIVREMENGKYMSDNYVIHCQLNAGALIILTDKRVIAVKKGMMSHNWESDWAEEWHNCAKVNISGDGLKLKITTKV</sequence>
<proteinExistence type="inferred from homology"/>
<reference evidence="3" key="1">
    <citation type="submission" date="2020-11" db="EMBL/GenBank/DDBJ databases">
        <authorList>
            <person name="Tran Van P."/>
        </authorList>
    </citation>
    <scope>NUCLEOTIDE SEQUENCE</scope>
</reference>
<protein>
    <recommendedName>
        <fullName evidence="2">Intermembrane lipid transfer protein VPS13-like C-terminal domain-containing protein</fullName>
    </recommendedName>
</protein>
<dbReference type="EMBL" id="CAJPIZ010020109">
    <property type="protein sequence ID" value="CAG2117173.1"/>
    <property type="molecule type" value="Genomic_DNA"/>
</dbReference>
<dbReference type="Proteomes" id="UP000759131">
    <property type="component" value="Unassembled WGS sequence"/>
</dbReference>
<comment type="similarity">
    <text evidence="1">Belongs to the VPS13 family.</text>
</comment>
<dbReference type="GO" id="GO:0045053">
    <property type="term" value="P:protein retention in Golgi apparatus"/>
    <property type="evidence" value="ECO:0007669"/>
    <property type="project" value="TreeGrafter"/>
</dbReference>
<dbReference type="PANTHER" id="PTHR16166:SF93">
    <property type="entry name" value="INTERMEMBRANE LIPID TRANSFER PROTEIN VPS13"/>
    <property type="match status" value="1"/>
</dbReference>
<dbReference type="OrthoDB" id="428159at2759"/>
<dbReference type="EMBL" id="OC874684">
    <property type="protein sequence ID" value="CAD7637807.1"/>
    <property type="molecule type" value="Genomic_DNA"/>
</dbReference>
<evidence type="ECO:0000256" key="1">
    <source>
        <dbReference type="ARBA" id="ARBA00006545"/>
    </source>
</evidence>
<accession>A0A7R9LBX6</accession>
<dbReference type="AlphaFoldDB" id="A0A7R9LBX6"/>
<evidence type="ECO:0000313" key="3">
    <source>
        <dbReference type="EMBL" id="CAD7637807.1"/>
    </source>
</evidence>
<dbReference type="PANTHER" id="PTHR16166">
    <property type="entry name" value="VACUOLAR PROTEIN SORTING-ASSOCIATED PROTEIN VPS13"/>
    <property type="match status" value="1"/>
</dbReference>
<dbReference type="GO" id="GO:0006623">
    <property type="term" value="P:protein targeting to vacuole"/>
    <property type="evidence" value="ECO:0007669"/>
    <property type="project" value="TreeGrafter"/>
</dbReference>
<name>A0A7R9LBX6_9ACAR</name>
<evidence type="ECO:0000259" key="2">
    <source>
        <dbReference type="Pfam" id="PF25037"/>
    </source>
</evidence>
<evidence type="ECO:0000313" key="4">
    <source>
        <dbReference type="Proteomes" id="UP000759131"/>
    </source>
</evidence>
<feature type="non-terminal residue" evidence="3">
    <location>
        <position position="1"/>
    </location>
</feature>
<feature type="domain" description="Intermembrane lipid transfer protein VPS13-like C-terminal" evidence="2">
    <location>
        <begin position="610"/>
        <end position="706"/>
    </location>
</feature>
<dbReference type="InterPro" id="IPR056748">
    <property type="entry name" value="VPS13-like_C"/>
</dbReference>
<dbReference type="InterPro" id="IPR026847">
    <property type="entry name" value="VPS13"/>
</dbReference>